<name>A0A517PUB5_9PLAN</name>
<dbReference type="EMBL" id="CP036266">
    <property type="protein sequence ID" value="QDT22960.1"/>
    <property type="molecule type" value="Genomic_DNA"/>
</dbReference>
<dbReference type="AlphaFoldDB" id="A0A517PUB5"/>
<gene>
    <name evidence="1" type="ORF">HG66A1_47710</name>
</gene>
<protein>
    <submittedName>
        <fullName evidence="1">Uncharacterized protein</fullName>
    </submittedName>
</protein>
<proteinExistence type="predicted"/>
<reference evidence="1 2" key="1">
    <citation type="submission" date="2019-02" db="EMBL/GenBank/DDBJ databases">
        <title>Deep-cultivation of Planctomycetes and their phenomic and genomic characterization uncovers novel biology.</title>
        <authorList>
            <person name="Wiegand S."/>
            <person name="Jogler M."/>
            <person name="Boedeker C."/>
            <person name="Pinto D."/>
            <person name="Vollmers J."/>
            <person name="Rivas-Marin E."/>
            <person name="Kohn T."/>
            <person name="Peeters S.H."/>
            <person name="Heuer A."/>
            <person name="Rast P."/>
            <person name="Oberbeckmann S."/>
            <person name="Bunk B."/>
            <person name="Jeske O."/>
            <person name="Meyerdierks A."/>
            <person name="Storesund J.E."/>
            <person name="Kallscheuer N."/>
            <person name="Luecker S."/>
            <person name="Lage O.M."/>
            <person name="Pohl T."/>
            <person name="Merkel B.J."/>
            <person name="Hornburger P."/>
            <person name="Mueller R.-W."/>
            <person name="Bruemmer F."/>
            <person name="Labrenz M."/>
            <person name="Spormann A.M."/>
            <person name="Op den Camp H."/>
            <person name="Overmann J."/>
            <person name="Amann R."/>
            <person name="Jetten M.S.M."/>
            <person name="Mascher T."/>
            <person name="Medema M.H."/>
            <person name="Devos D.P."/>
            <person name="Kaster A.-K."/>
            <person name="Ovreas L."/>
            <person name="Rohde M."/>
            <person name="Galperin M.Y."/>
            <person name="Jogler C."/>
        </authorList>
    </citation>
    <scope>NUCLEOTIDE SEQUENCE [LARGE SCALE GENOMIC DNA]</scope>
    <source>
        <strain evidence="1 2">HG66A1</strain>
    </source>
</reference>
<evidence type="ECO:0000313" key="1">
    <source>
        <dbReference type="EMBL" id="QDT22960.1"/>
    </source>
</evidence>
<accession>A0A517PUB5</accession>
<dbReference type="Proteomes" id="UP000320421">
    <property type="component" value="Chromosome"/>
</dbReference>
<organism evidence="1 2">
    <name type="scientific">Gimesia chilikensis</name>
    <dbReference type="NCBI Taxonomy" id="2605989"/>
    <lineage>
        <taxon>Bacteria</taxon>
        <taxon>Pseudomonadati</taxon>
        <taxon>Planctomycetota</taxon>
        <taxon>Planctomycetia</taxon>
        <taxon>Planctomycetales</taxon>
        <taxon>Planctomycetaceae</taxon>
        <taxon>Gimesia</taxon>
    </lineage>
</organism>
<evidence type="ECO:0000313" key="2">
    <source>
        <dbReference type="Proteomes" id="UP000320421"/>
    </source>
</evidence>
<keyword evidence="2" id="KW-1185">Reference proteome</keyword>
<sequence length="109" mass="12616">MVMYFAEGRVGVKRRLCSWSVVNGSELSVRCISNALSVLRNDLKLYDTERTGSDCSGEKRTKSTAIQVFLNQLWSVFQCTHHPPRARSRITQDRVWQKPIKFSFFSEKN</sequence>